<dbReference type="Gene3D" id="3.20.20.80">
    <property type="entry name" value="Glycosidases"/>
    <property type="match status" value="1"/>
</dbReference>
<evidence type="ECO:0000256" key="5">
    <source>
        <dbReference type="ARBA" id="ARBA00022801"/>
    </source>
</evidence>
<keyword evidence="5 9" id="KW-0378">Hydrolase</keyword>
<dbReference type="GO" id="GO:0031176">
    <property type="term" value="F:endo-1,4-beta-xylanase activity"/>
    <property type="evidence" value="ECO:0007669"/>
    <property type="project" value="UniProtKB-EC"/>
</dbReference>
<evidence type="ECO:0000256" key="2">
    <source>
        <dbReference type="ARBA" id="ARBA00007495"/>
    </source>
</evidence>
<dbReference type="PROSITE" id="PS51760">
    <property type="entry name" value="GH10_2"/>
    <property type="match status" value="1"/>
</dbReference>
<dbReference type="PANTHER" id="PTHR31490:SF88">
    <property type="entry name" value="BETA-XYLANASE"/>
    <property type="match status" value="1"/>
</dbReference>
<evidence type="ECO:0000259" key="10">
    <source>
        <dbReference type="PROSITE" id="PS51760"/>
    </source>
</evidence>
<evidence type="ECO:0000313" key="11">
    <source>
        <dbReference type="EMBL" id="GII25900.1"/>
    </source>
</evidence>
<dbReference type="SUPFAM" id="SSF51445">
    <property type="entry name" value="(Trans)glycosidases"/>
    <property type="match status" value="1"/>
</dbReference>
<comment type="catalytic activity">
    <reaction evidence="1 9">
        <text>Endohydrolysis of (1-&gt;4)-beta-D-xylosidic linkages in xylans.</text>
        <dbReference type="EC" id="3.2.1.8"/>
    </reaction>
</comment>
<keyword evidence="3" id="KW-0858">Xylan degradation</keyword>
<dbReference type="PRINTS" id="PR00134">
    <property type="entry name" value="GLHYDRLASE10"/>
</dbReference>
<keyword evidence="8 9" id="KW-0624">Polysaccharide degradation</keyword>
<dbReference type="EMBL" id="BOON01000060">
    <property type="protein sequence ID" value="GII25900.1"/>
    <property type="molecule type" value="Genomic_DNA"/>
</dbReference>
<dbReference type="GO" id="GO:0045493">
    <property type="term" value="P:xylan catabolic process"/>
    <property type="evidence" value="ECO:0007669"/>
    <property type="project" value="UniProtKB-KW"/>
</dbReference>
<evidence type="ECO:0000256" key="9">
    <source>
        <dbReference type="RuleBase" id="RU361174"/>
    </source>
</evidence>
<accession>A0A8J3TEY0</accession>
<keyword evidence="6 9" id="KW-0119">Carbohydrate metabolism</keyword>
<dbReference type="Proteomes" id="UP000599074">
    <property type="component" value="Unassembled WGS sequence"/>
</dbReference>
<keyword evidence="12" id="KW-1185">Reference proteome</keyword>
<keyword evidence="4" id="KW-0732">Signal</keyword>
<dbReference type="AlphaFoldDB" id="A0A8J3TEY0"/>
<evidence type="ECO:0000256" key="1">
    <source>
        <dbReference type="ARBA" id="ARBA00000681"/>
    </source>
</evidence>
<dbReference type="Pfam" id="PF00331">
    <property type="entry name" value="Glyco_hydro_10"/>
    <property type="match status" value="1"/>
</dbReference>
<evidence type="ECO:0000256" key="6">
    <source>
        <dbReference type="ARBA" id="ARBA00023277"/>
    </source>
</evidence>
<dbReference type="PANTHER" id="PTHR31490">
    <property type="entry name" value="GLYCOSYL HYDROLASE"/>
    <property type="match status" value="1"/>
</dbReference>
<evidence type="ECO:0000256" key="8">
    <source>
        <dbReference type="ARBA" id="ARBA00023326"/>
    </source>
</evidence>
<protein>
    <recommendedName>
        <fullName evidence="9">Beta-xylanase</fullName>
        <ecNumber evidence="9">3.2.1.8</ecNumber>
    </recommendedName>
</protein>
<dbReference type="SMART" id="SM00633">
    <property type="entry name" value="Glyco_10"/>
    <property type="match status" value="1"/>
</dbReference>
<evidence type="ECO:0000256" key="7">
    <source>
        <dbReference type="ARBA" id="ARBA00023295"/>
    </source>
</evidence>
<evidence type="ECO:0000256" key="4">
    <source>
        <dbReference type="ARBA" id="ARBA00022729"/>
    </source>
</evidence>
<organism evidence="11 12">
    <name type="scientific">Planosporangium mesophilum</name>
    <dbReference type="NCBI Taxonomy" id="689768"/>
    <lineage>
        <taxon>Bacteria</taxon>
        <taxon>Bacillati</taxon>
        <taxon>Actinomycetota</taxon>
        <taxon>Actinomycetes</taxon>
        <taxon>Micromonosporales</taxon>
        <taxon>Micromonosporaceae</taxon>
        <taxon>Planosporangium</taxon>
    </lineage>
</organism>
<gene>
    <name evidence="11" type="primary">xynA</name>
    <name evidence="11" type="ORF">Pme01_54970</name>
</gene>
<reference evidence="11" key="1">
    <citation type="submission" date="2021-01" db="EMBL/GenBank/DDBJ databases">
        <title>Whole genome shotgun sequence of Planosporangium mesophilum NBRC 109066.</title>
        <authorList>
            <person name="Komaki H."/>
            <person name="Tamura T."/>
        </authorList>
    </citation>
    <scope>NUCLEOTIDE SEQUENCE</scope>
    <source>
        <strain evidence="11">NBRC 109066</strain>
    </source>
</reference>
<feature type="domain" description="GH10" evidence="10">
    <location>
        <begin position="63"/>
        <end position="387"/>
    </location>
</feature>
<sequence>MRISVTRRILTGNLPELFGVYREGIRMKMRRFAAVGAMAAAVLLTFQLPGASAGQLGRGDQAQPVDQSLRALGNRHDLRIGTAVDMAALASDTTYRERIAKEFSTVTPENVMKWETIEPSPGSFDFSAADQLVNFARQNGQQVRGHTLLWHNQLPTWLTDGVANGSITADRLRTILRDHIFAEAGHFRGKIWQWDVVNEAINDDGTMRDTIWLQKLGPGYIADAFRWAHQADPHALLFYNDYNIEFTGAKHDTAVALVKSLKAQGVPIHGVGLQGHLGLQYGLPDAPTLAANLKHFTDTGLAVAWTEVDVRMPLPNDVYKSQAQAQGYSIVAQACLLNPRCLSLTVWGYTDKYSWIPGWFTDPPQGAANLLDENYQAKPAYQAMRTVLALSTGPHKRS</sequence>
<proteinExistence type="inferred from homology"/>
<dbReference type="InterPro" id="IPR001000">
    <property type="entry name" value="GH10_dom"/>
</dbReference>
<comment type="caution">
    <text evidence="11">The sequence shown here is derived from an EMBL/GenBank/DDBJ whole genome shotgun (WGS) entry which is preliminary data.</text>
</comment>
<dbReference type="InterPro" id="IPR044846">
    <property type="entry name" value="GH10"/>
</dbReference>
<name>A0A8J3TEY0_9ACTN</name>
<keyword evidence="7 9" id="KW-0326">Glycosidase</keyword>
<dbReference type="InterPro" id="IPR017853">
    <property type="entry name" value="GH"/>
</dbReference>
<evidence type="ECO:0000256" key="3">
    <source>
        <dbReference type="ARBA" id="ARBA00022651"/>
    </source>
</evidence>
<evidence type="ECO:0000313" key="12">
    <source>
        <dbReference type="Proteomes" id="UP000599074"/>
    </source>
</evidence>
<comment type="similarity">
    <text evidence="2 9">Belongs to the glycosyl hydrolase 10 (cellulase F) family.</text>
</comment>
<dbReference type="EC" id="3.2.1.8" evidence="9"/>